<dbReference type="EnsemblMetazoa" id="XM_030982687">
    <property type="protein sequence ID" value="XP_030838547"/>
    <property type="gene ID" value="LOC581911"/>
</dbReference>
<accession>A0A7M7NP93</accession>
<dbReference type="FunFam" id="3.30.300.30:FF:000007">
    <property type="entry name" value="4-coumarate--CoA ligase 2"/>
    <property type="match status" value="1"/>
</dbReference>
<dbReference type="InterPro" id="IPR025110">
    <property type="entry name" value="AMP-bd_C"/>
</dbReference>
<dbReference type="Pfam" id="PF00501">
    <property type="entry name" value="AMP-binding"/>
    <property type="match status" value="1"/>
</dbReference>
<organism evidence="11 12">
    <name type="scientific">Strongylocentrotus purpuratus</name>
    <name type="common">Purple sea urchin</name>
    <dbReference type="NCBI Taxonomy" id="7668"/>
    <lineage>
        <taxon>Eukaryota</taxon>
        <taxon>Metazoa</taxon>
        <taxon>Echinodermata</taxon>
        <taxon>Eleutherozoa</taxon>
        <taxon>Echinozoa</taxon>
        <taxon>Echinoidea</taxon>
        <taxon>Euechinoidea</taxon>
        <taxon>Echinacea</taxon>
        <taxon>Camarodonta</taxon>
        <taxon>Echinidea</taxon>
        <taxon>Strongylocentrotidae</taxon>
        <taxon>Strongylocentrotus</taxon>
    </lineage>
</organism>
<name>A0A7M7NP93_STRPU</name>
<comment type="catalytic activity">
    <reaction evidence="8">
        <text>firefly D-luciferin + ATP + O2 = firefly oxyluciferin + hnu + AMP + CO2 + diphosphate</text>
        <dbReference type="Rhea" id="RHEA:10732"/>
        <dbReference type="ChEBI" id="CHEBI:15379"/>
        <dbReference type="ChEBI" id="CHEBI:16526"/>
        <dbReference type="ChEBI" id="CHEBI:16792"/>
        <dbReference type="ChEBI" id="CHEBI:30212"/>
        <dbReference type="ChEBI" id="CHEBI:30616"/>
        <dbReference type="ChEBI" id="CHEBI:33019"/>
        <dbReference type="ChEBI" id="CHEBI:58038"/>
        <dbReference type="ChEBI" id="CHEBI:456215"/>
        <dbReference type="EC" id="1.13.12.7"/>
    </reaction>
</comment>
<dbReference type="GO" id="GO:0016405">
    <property type="term" value="F:CoA-ligase activity"/>
    <property type="evidence" value="ECO:0000318"/>
    <property type="project" value="GO_Central"/>
</dbReference>
<dbReference type="InterPro" id="IPR045851">
    <property type="entry name" value="AMP-bd_C_sf"/>
</dbReference>
<evidence type="ECO:0000256" key="2">
    <source>
        <dbReference type="ARBA" id="ARBA00012532"/>
    </source>
</evidence>
<dbReference type="InterPro" id="IPR000873">
    <property type="entry name" value="AMP-dep_synth/lig_dom"/>
</dbReference>
<dbReference type="OrthoDB" id="10253869at2759"/>
<feature type="domain" description="AMP-dependent synthetase/ligase" evidence="9">
    <location>
        <begin position="26"/>
        <end position="387"/>
    </location>
</feature>
<keyword evidence="6" id="KW-0455">Luminescence</keyword>
<comment type="similarity">
    <text evidence="1">Belongs to the ATP-dependent AMP-binding enzyme family.</text>
</comment>
<proteinExistence type="inferred from homology"/>
<sequence length="529" mass="57559">MATLKSDYDDVIIPEDVSAMDFIYEKFEQFGDSTAVADAASGRSYTFAQVRAYSRRIASALSRQGIKKGDVIGIVSPNLPEYVLMLCGVVEMGGIVSGVNPLYTEDELLHQMETVDARLIVTVPPFAEKCLNTMKRFPRVQDVYVFGEAEGCKPFKSLLADDGSACPHVKVSLEDTFALPFSSGTTGLPKGVILTNKTIVSNLRQLESHPDLTDTRPGDTVLALLPYFHCYGLVVIMLHGLRKGARQVTMSRFEPEVFLKTIQDYKVNHLYLVPPIMLFLAKHPVVDKFDLSSVSLIISGAAPLGGELTASLKTRLGIKVIKQGYGLTESGPVLTLSPSSTDVPSSVGKLLPNTEAKVVDTVSGELLGEGQDGELLFRGPQIMPGYLNNPEATARTLDADGFLHTGDIGHYDQDGLFYIVDRLKELIKYKGYQVAPAELETLLLTHPSIMDAAVIGVPNEEAGELPKAFIVPKNQELTADQVAEFVADNAAPYKKLRGGVEFVKSIPKSASGKILRRVLREKEANPEQA</sequence>
<dbReference type="GO" id="GO:0005524">
    <property type="term" value="F:ATP binding"/>
    <property type="evidence" value="ECO:0007669"/>
    <property type="project" value="UniProtKB-KW"/>
</dbReference>
<dbReference type="InParanoid" id="A0A7M7NP93"/>
<dbReference type="SUPFAM" id="SSF56801">
    <property type="entry name" value="Acetyl-CoA synthetase-like"/>
    <property type="match status" value="1"/>
</dbReference>
<keyword evidence="5" id="KW-0067">ATP-binding</keyword>
<keyword evidence="7" id="KW-0599">Photoprotein</keyword>
<dbReference type="PANTHER" id="PTHR24096">
    <property type="entry name" value="LONG-CHAIN-FATTY-ACID--COA LIGASE"/>
    <property type="match status" value="1"/>
</dbReference>
<evidence type="ECO:0000256" key="4">
    <source>
        <dbReference type="ARBA" id="ARBA00022741"/>
    </source>
</evidence>
<dbReference type="Gene3D" id="3.30.300.30">
    <property type="match status" value="1"/>
</dbReference>
<evidence type="ECO:0000256" key="7">
    <source>
        <dbReference type="ARBA" id="ARBA00023262"/>
    </source>
</evidence>
<dbReference type="PANTHER" id="PTHR24096:SF422">
    <property type="entry name" value="BCDNA.GH02901"/>
    <property type="match status" value="1"/>
</dbReference>
<dbReference type="EC" id="1.13.12.7" evidence="2"/>
<keyword evidence="12" id="KW-1185">Reference proteome</keyword>
<dbReference type="GeneID" id="581911"/>
<dbReference type="PROSITE" id="PS00455">
    <property type="entry name" value="AMP_BINDING"/>
    <property type="match status" value="1"/>
</dbReference>
<evidence type="ECO:0000256" key="8">
    <source>
        <dbReference type="ARBA" id="ARBA00048497"/>
    </source>
</evidence>
<evidence type="ECO:0000259" key="10">
    <source>
        <dbReference type="Pfam" id="PF13193"/>
    </source>
</evidence>
<dbReference type="KEGG" id="spu:581911"/>
<evidence type="ECO:0000313" key="11">
    <source>
        <dbReference type="EnsemblMetazoa" id="XP_030838547"/>
    </source>
</evidence>
<dbReference type="InterPro" id="IPR042099">
    <property type="entry name" value="ANL_N_sf"/>
</dbReference>
<dbReference type="InterPro" id="IPR020845">
    <property type="entry name" value="AMP-binding_CS"/>
</dbReference>
<dbReference type="OMA" id="IPINPIY"/>
<feature type="domain" description="AMP-binding enzyme C-terminal" evidence="10">
    <location>
        <begin position="438"/>
        <end position="513"/>
    </location>
</feature>
<reference evidence="11" key="2">
    <citation type="submission" date="2021-01" db="UniProtKB">
        <authorList>
            <consortium name="EnsemblMetazoa"/>
        </authorList>
    </citation>
    <scope>IDENTIFICATION</scope>
</reference>
<evidence type="ECO:0000256" key="5">
    <source>
        <dbReference type="ARBA" id="ARBA00022840"/>
    </source>
</evidence>
<evidence type="ECO:0000313" key="12">
    <source>
        <dbReference type="Proteomes" id="UP000007110"/>
    </source>
</evidence>
<dbReference type="FunFam" id="3.40.50.12780:FF:000003">
    <property type="entry name" value="Long-chain-fatty-acid--CoA ligase FadD"/>
    <property type="match status" value="1"/>
</dbReference>
<dbReference type="Pfam" id="PF13193">
    <property type="entry name" value="AMP-binding_C"/>
    <property type="match status" value="1"/>
</dbReference>
<keyword evidence="4" id="KW-0547">Nucleotide-binding</keyword>
<dbReference type="CDD" id="cd05911">
    <property type="entry name" value="Firefly_Luc_like"/>
    <property type="match status" value="1"/>
</dbReference>
<dbReference type="Proteomes" id="UP000007110">
    <property type="component" value="Unassembled WGS sequence"/>
</dbReference>
<evidence type="ECO:0000256" key="1">
    <source>
        <dbReference type="ARBA" id="ARBA00006432"/>
    </source>
</evidence>
<evidence type="ECO:0000256" key="6">
    <source>
        <dbReference type="ARBA" id="ARBA00023223"/>
    </source>
</evidence>
<evidence type="ECO:0000256" key="3">
    <source>
        <dbReference type="ARBA" id="ARBA00019043"/>
    </source>
</evidence>
<dbReference type="AlphaFoldDB" id="A0A7M7NP93"/>
<evidence type="ECO:0000259" key="9">
    <source>
        <dbReference type="Pfam" id="PF00501"/>
    </source>
</evidence>
<dbReference type="GO" id="GO:0008218">
    <property type="term" value="P:bioluminescence"/>
    <property type="evidence" value="ECO:0007669"/>
    <property type="project" value="UniProtKB-KW"/>
</dbReference>
<reference evidence="12" key="1">
    <citation type="submission" date="2015-02" db="EMBL/GenBank/DDBJ databases">
        <title>Genome sequencing for Strongylocentrotus purpuratus.</title>
        <authorList>
            <person name="Murali S."/>
            <person name="Liu Y."/>
            <person name="Vee V."/>
            <person name="English A."/>
            <person name="Wang M."/>
            <person name="Skinner E."/>
            <person name="Han Y."/>
            <person name="Muzny D.M."/>
            <person name="Worley K.C."/>
            <person name="Gibbs R.A."/>
        </authorList>
    </citation>
    <scope>NUCLEOTIDE SEQUENCE</scope>
</reference>
<dbReference type="RefSeq" id="XP_030838547.1">
    <property type="nucleotide sequence ID" value="XM_030982687.1"/>
</dbReference>
<protein>
    <recommendedName>
        <fullName evidence="3">Luciferin 4-monooxygenase</fullName>
        <ecNumber evidence="2">1.13.12.7</ecNumber>
    </recommendedName>
</protein>
<dbReference type="Gene3D" id="3.40.50.12780">
    <property type="entry name" value="N-terminal domain of ligase-like"/>
    <property type="match status" value="1"/>
</dbReference>